<evidence type="ECO:0000256" key="5">
    <source>
        <dbReference type="ARBA" id="ARBA00023242"/>
    </source>
</evidence>
<dbReference type="InterPro" id="IPR050815">
    <property type="entry name" value="TF_fung"/>
</dbReference>
<feature type="region of interest" description="Disordered" evidence="6">
    <location>
        <begin position="221"/>
        <end position="284"/>
    </location>
</feature>
<evidence type="ECO:0000256" key="2">
    <source>
        <dbReference type="ARBA" id="ARBA00022723"/>
    </source>
</evidence>
<keyword evidence="9" id="KW-1185">Reference proteome</keyword>
<feature type="compositionally biased region" description="Basic residues" evidence="6">
    <location>
        <begin position="245"/>
        <end position="254"/>
    </location>
</feature>
<dbReference type="Pfam" id="PF04082">
    <property type="entry name" value="Fungal_trans"/>
    <property type="match status" value="1"/>
</dbReference>
<gene>
    <name evidence="8" type="ORF">DRE_00373</name>
</gene>
<dbReference type="HOGENOM" id="CLU_284819_0_0_1"/>
<keyword evidence="4" id="KW-0804">Transcription</keyword>
<proteinExistence type="predicted"/>
<dbReference type="PANTHER" id="PTHR47338">
    <property type="entry name" value="ZN(II)2CYS6 TRANSCRIPTION FACTOR (EUROFUNG)-RELATED"/>
    <property type="match status" value="1"/>
</dbReference>
<keyword evidence="3" id="KW-0805">Transcription regulation</keyword>
<dbReference type="GO" id="GO:0006351">
    <property type="term" value="P:DNA-templated transcription"/>
    <property type="evidence" value="ECO:0007669"/>
    <property type="project" value="InterPro"/>
</dbReference>
<dbReference type="PROSITE" id="PS50048">
    <property type="entry name" value="ZN2_CY6_FUNGAL_2"/>
    <property type="match status" value="1"/>
</dbReference>
<dbReference type="OrthoDB" id="2563500at2759"/>
<dbReference type="EMBL" id="KI966410">
    <property type="protein sequence ID" value="EWC47405.1"/>
    <property type="molecule type" value="Genomic_DNA"/>
</dbReference>
<dbReference type="GO" id="GO:0008270">
    <property type="term" value="F:zinc ion binding"/>
    <property type="evidence" value="ECO:0007669"/>
    <property type="project" value="InterPro"/>
</dbReference>
<dbReference type="GO" id="GO:0005634">
    <property type="term" value="C:nucleus"/>
    <property type="evidence" value="ECO:0007669"/>
    <property type="project" value="UniProtKB-SubCell"/>
</dbReference>
<evidence type="ECO:0000256" key="3">
    <source>
        <dbReference type="ARBA" id="ARBA00023015"/>
    </source>
</evidence>
<dbReference type="SUPFAM" id="SSF57701">
    <property type="entry name" value="Zn2/Cys6 DNA-binding domain"/>
    <property type="match status" value="1"/>
</dbReference>
<dbReference type="AlphaFoldDB" id="W7IEF5"/>
<protein>
    <recommendedName>
        <fullName evidence="7">Zn(2)-C6 fungal-type domain-containing protein</fullName>
    </recommendedName>
</protein>
<evidence type="ECO:0000259" key="7">
    <source>
        <dbReference type="PROSITE" id="PS50048"/>
    </source>
</evidence>
<feature type="compositionally biased region" description="Polar residues" evidence="6">
    <location>
        <begin position="956"/>
        <end position="966"/>
    </location>
</feature>
<dbReference type="CDD" id="cd00067">
    <property type="entry name" value="GAL4"/>
    <property type="match status" value="1"/>
</dbReference>
<evidence type="ECO:0000256" key="4">
    <source>
        <dbReference type="ARBA" id="ARBA00023163"/>
    </source>
</evidence>
<feature type="compositionally biased region" description="Polar residues" evidence="6">
    <location>
        <begin position="108"/>
        <end position="127"/>
    </location>
</feature>
<dbReference type="InterPro" id="IPR007219">
    <property type="entry name" value="XnlR_reg_dom"/>
</dbReference>
<dbReference type="GO" id="GO:0003677">
    <property type="term" value="F:DNA binding"/>
    <property type="evidence" value="ECO:0007669"/>
    <property type="project" value="InterPro"/>
</dbReference>
<comment type="subcellular location">
    <subcellularLocation>
        <location evidence="1">Nucleus</location>
    </subcellularLocation>
</comment>
<dbReference type="PANTHER" id="PTHR47338:SF11">
    <property type="entry name" value="ZN(II)2CYS6 TRANSCRIPTION FACTOR (EUROFUNG)"/>
    <property type="match status" value="1"/>
</dbReference>
<dbReference type="InterPro" id="IPR036864">
    <property type="entry name" value="Zn2-C6_fun-type_DNA-bd_sf"/>
</dbReference>
<keyword evidence="5" id="KW-0539">Nucleus</keyword>
<evidence type="ECO:0000256" key="1">
    <source>
        <dbReference type="ARBA" id="ARBA00004123"/>
    </source>
</evidence>
<feature type="domain" description="Zn(2)-C6 fungal-type" evidence="7">
    <location>
        <begin position="196"/>
        <end position="231"/>
    </location>
</feature>
<dbReference type="InterPro" id="IPR001138">
    <property type="entry name" value="Zn2Cys6_DnaBD"/>
</dbReference>
<name>W7IEF5_9PEZI</name>
<reference evidence="8 9" key="1">
    <citation type="submission" date="2013-05" db="EMBL/GenBank/DDBJ databases">
        <title>Drechslerella stenobrocha genome reveals carnivorous origination and mechanical trapping mechanism of predatory fungi.</title>
        <authorList>
            <person name="Liu X."/>
            <person name="Zhang W."/>
            <person name="Liu K."/>
        </authorList>
    </citation>
    <scope>NUCLEOTIDE SEQUENCE [LARGE SCALE GENOMIC DNA]</scope>
    <source>
        <strain evidence="8 9">248</strain>
    </source>
</reference>
<evidence type="ECO:0000313" key="9">
    <source>
        <dbReference type="Proteomes" id="UP000024837"/>
    </source>
</evidence>
<dbReference type="GO" id="GO:0000981">
    <property type="term" value="F:DNA-binding transcription factor activity, RNA polymerase II-specific"/>
    <property type="evidence" value="ECO:0007669"/>
    <property type="project" value="InterPro"/>
</dbReference>
<keyword evidence="2" id="KW-0479">Metal-binding</keyword>
<evidence type="ECO:0000256" key="6">
    <source>
        <dbReference type="SAM" id="MobiDB-lite"/>
    </source>
</evidence>
<feature type="region of interest" description="Disordered" evidence="6">
    <location>
        <begin position="106"/>
        <end position="151"/>
    </location>
</feature>
<feature type="region of interest" description="Disordered" evidence="6">
    <location>
        <begin position="956"/>
        <end position="979"/>
    </location>
</feature>
<accession>W7IEF5</accession>
<sequence length="1086" mass="119201">MSTAIDGSVKRACQATARQLDKAKRAILISGYAAAVNAHAASTSPAQPVRFESAAGSTAKVEQETKSLDLMEFDMQTPRQEDISRRSTRWLCDSILALDAHIKHQPDPVNQTINPASTCDDSPQTDAPSPPTAAYRRLSLPPGFALGRGAPFDLDTEHERKMSDGPGLPKEVDGVEVNPEWGLTKAGKARQRLPIACTNCRGKKVRCLVSKDGGPCHNCLKSDNLKGTCRTEGRPRRQSSGIKRDKSRSRKRSSGRGPSQNEDDSSTGISRASSRDPTDDDSMMLNVMDPSLLVFPAITPADIDPNYSHSGSPISNSSDIDRSHPLSLESLSSSYQQLFASGYSLESEGAYDARLLAPAPTSLGEHRMVSPLTKISLTSFPKQTRIQLPDEPTTRKLVELFFSHLHWQGYGFLQPSSFLRNLTSQSPILLLCICAVSCRLSDELRLTNSPRILEAQAKQAALGERFVPALTTIQAFLLLAFHYSATGDIDQANKYSDIAISMVKQIRLGDQIKDKLEQRENIGQAAIDPAIEIGKRTFWAAYIQDRSRHLTELLSPQQRLFTSNIPLPCPEAEFDLKSGNISVPQTRYGFTGNLGVMSYLVKIIDIRARLLQHLKISCTHLPQVYPAENSICDTRQLLAELTLWEETLPIEYVFAAGNFKGHFDGEHATIETICLMHLVYHTTLNQLHRYQNPTEDFLGHYLPCFKHALSVLAILRTVTRYNDEVAQPVGKRIQLVSPFLPLAIGVACDTIGRLLTYLPGEYILEDGRLLANPNVSLFFNGRKFFRESLQLLRSYMDRTKAAADTYVMIRKLCVDIREASTDGVTMLTTIPAEPHCVPGVCINKTKLGAIAPTMIPLNNSVVDILYHGEYFESWYRLGGAQDVEKTMQPATDQPRPDGCLLDISSNSLRLATTAHDTRPTEGYVTAVHLPQSTLAVFNLQVDASDSRDALQWTLPPGSTSAASAQGSPLLGALGQDNQPTQRGRVQLAEPFIHMGAPLTREPSATGSTHSITSTRSGVLPMAGPAFLQNLAAQWPPNDPTDPTVADMLGFEALSFMELDAGDSHGTPLNFSMEDMLTNPFDGINPE</sequence>
<evidence type="ECO:0000313" key="8">
    <source>
        <dbReference type="EMBL" id="EWC47405.1"/>
    </source>
</evidence>
<organism evidence="8 9">
    <name type="scientific">Drechslerella stenobrocha 248</name>
    <dbReference type="NCBI Taxonomy" id="1043628"/>
    <lineage>
        <taxon>Eukaryota</taxon>
        <taxon>Fungi</taxon>
        <taxon>Dikarya</taxon>
        <taxon>Ascomycota</taxon>
        <taxon>Pezizomycotina</taxon>
        <taxon>Orbiliomycetes</taxon>
        <taxon>Orbiliales</taxon>
        <taxon>Orbiliaceae</taxon>
        <taxon>Drechslerella</taxon>
    </lineage>
</organism>
<dbReference type="CDD" id="cd12148">
    <property type="entry name" value="fungal_TF_MHR"/>
    <property type="match status" value="1"/>
</dbReference>
<dbReference type="Proteomes" id="UP000024837">
    <property type="component" value="Unassembled WGS sequence"/>
</dbReference>